<evidence type="ECO:0000313" key="3">
    <source>
        <dbReference type="Proteomes" id="UP000007431"/>
    </source>
</evidence>
<evidence type="ECO:0000313" key="2">
    <source>
        <dbReference type="EMBL" id="EFJ01611.1"/>
    </source>
</evidence>
<dbReference type="Proteomes" id="UP000007431">
    <property type="component" value="Unassembled WGS sequence"/>
</dbReference>
<name>D8PPE8_SCHCM</name>
<dbReference type="eggNOG" id="ENOG502SV4M">
    <property type="taxonomic scope" value="Eukaryota"/>
</dbReference>
<dbReference type="KEGG" id="scm:SCHCO_0102517"/>
<dbReference type="HOGENOM" id="CLU_079112_0_0_1"/>
<accession>D8PPE8</accession>
<keyword evidence="3" id="KW-1185">Reference proteome</keyword>
<protein>
    <recommendedName>
        <fullName evidence="1">DUF7770 domain-containing protein</fullName>
    </recommendedName>
</protein>
<dbReference type="EMBL" id="GL377302">
    <property type="protein sequence ID" value="EFJ01611.1"/>
    <property type="molecule type" value="Genomic_DNA"/>
</dbReference>
<organism evidence="3">
    <name type="scientific">Schizophyllum commune (strain H4-8 / FGSC 9210)</name>
    <name type="common">Split gill fungus</name>
    <dbReference type="NCBI Taxonomy" id="578458"/>
    <lineage>
        <taxon>Eukaryota</taxon>
        <taxon>Fungi</taxon>
        <taxon>Dikarya</taxon>
        <taxon>Basidiomycota</taxon>
        <taxon>Agaricomycotina</taxon>
        <taxon>Agaricomycetes</taxon>
        <taxon>Agaricomycetidae</taxon>
        <taxon>Agaricales</taxon>
        <taxon>Schizophyllaceae</taxon>
        <taxon>Schizophyllum</taxon>
    </lineage>
</organism>
<feature type="non-terminal residue" evidence="2">
    <location>
        <position position="258"/>
    </location>
</feature>
<dbReference type="InParanoid" id="D8PPE8"/>
<dbReference type="RefSeq" id="XP_003036513.1">
    <property type="nucleotide sequence ID" value="XM_003036467.1"/>
</dbReference>
<sequence length="258" mass="29362">MPVYDFDNIDEWDAAGSQGPANKAPANIRALRTNLLRVEWLDISMPAEDMYVKNHMVFSALMETPIVIGRKTYFAARLSMEVNDEADASYTIPDVNDILICYDDYAAGAYTMKLLQYAGPTNSAAHVRSYSLKQGTTLGELVDAVVTQRMHRFLFFSYTQAEFWKGCGHHLLRVYTLYVDQGIISDEHSREEASKDLCHELLTTYLRGDDGTTKRATVRVGRGRFLSWDDTTHRLIDETIWSSAPPRHAEKLKKYGLY</sequence>
<dbReference type="OrthoDB" id="3239749at2759"/>
<evidence type="ECO:0000259" key="1">
    <source>
        <dbReference type="Pfam" id="PF24968"/>
    </source>
</evidence>
<feature type="domain" description="DUF7770" evidence="1">
    <location>
        <begin position="106"/>
        <end position="225"/>
    </location>
</feature>
<gene>
    <name evidence="2" type="ORF">SCHCODRAFT_102517</name>
</gene>
<dbReference type="OMA" id="KMHHFCF"/>
<dbReference type="Pfam" id="PF24968">
    <property type="entry name" value="DUF7770"/>
    <property type="match status" value="1"/>
</dbReference>
<proteinExistence type="predicted"/>
<reference evidence="2 3" key="1">
    <citation type="journal article" date="2010" name="Nat. Biotechnol.">
        <title>Genome sequence of the model mushroom Schizophyllum commune.</title>
        <authorList>
            <person name="Ohm R.A."/>
            <person name="de Jong J.F."/>
            <person name="Lugones L.G."/>
            <person name="Aerts A."/>
            <person name="Kothe E."/>
            <person name="Stajich J.E."/>
            <person name="de Vries R.P."/>
            <person name="Record E."/>
            <person name="Levasseur A."/>
            <person name="Baker S.E."/>
            <person name="Bartholomew K.A."/>
            <person name="Coutinho P.M."/>
            <person name="Erdmann S."/>
            <person name="Fowler T.J."/>
            <person name="Gathman A.C."/>
            <person name="Lombard V."/>
            <person name="Henrissat B."/>
            <person name="Knabe N."/>
            <person name="Kuees U."/>
            <person name="Lilly W.W."/>
            <person name="Lindquist E."/>
            <person name="Lucas S."/>
            <person name="Magnuson J.K."/>
            <person name="Piumi F."/>
            <person name="Raudaskoski M."/>
            <person name="Salamov A."/>
            <person name="Schmutz J."/>
            <person name="Schwarze F.W.M.R."/>
            <person name="vanKuyk P.A."/>
            <person name="Horton J.S."/>
            <person name="Grigoriev I.V."/>
            <person name="Woesten H.A.B."/>
        </authorList>
    </citation>
    <scope>NUCLEOTIDE SEQUENCE [LARGE SCALE GENOMIC DNA]</scope>
    <source>
        <strain evidence="3">H4-8 / FGSC 9210</strain>
    </source>
</reference>
<dbReference type="GeneID" id="9597489"/>
<dbReference type="InterPro" id="IPR056672">
    <property type="entry name" value="DUF7770"/>
</dbReference>
<dbReference type="VEuPathDB" id="FungiDB:SCHCODRAFT_0102517"/>
<dbReference type="AlphaFoldDB" id="D8PPE8"/>